<dbReference type="InterPro" id="IPR015421">
    <property type="entry name" value="PyrdxlP-dep_Trfase_major"/>
</dbReference>
<dbReference type="Pfam" id="PF00282">
    <property type="entry name" value="Pyridoxal_deC"/>
    <property type="match status" value="1"/>
</dbReference>
<dbReference type="InterPro" id="IPR021115">
    <property type="entry name" value="Pyridoxal-P_BS"/>
</dbReference>
<evidence type="ECO:0000313" key="8">
    <source>
        <dbReference type="EMBL" id="KIM92639.1"/>
    </source>
</evidence>
<reference evidence="9" key="2">
    <citation type="submission" date="2015-01" db="EMBL/GenBank/DDBJ databases">
        <title>Evolutionary Origins and Diversification of the Mycorrhizal Mutualists.</title>
        <authorList>
            <consortium name="DOE Joint Genome Institute"/>
            <consortium name="Mycorrhizal Genomics Consortium"/>
            <person name="Kohler A."/>
            <person name="Kuo A."/>
            <person name="Nagy L.G."/>
            <person name="Floudas D."/>
            <person name="Copeland A."/>
            <person name="Barry K.W."/>
            <person name="Cichocki N."/>
            <person name="Veneault-Fourrey C."/>
            <person name="LaButti K."/>
            <person name="Lindquist E.A."/>
            <person name="Lipzen A."/>
            <person name="Lundell T."/>
            <person name="Morin E."/>
            <person name="Murat C."/>
            <person name="Riley R."/>
            <person name="Ohm R."/>
            <person name="Sun H."/>
            <person name="Tunlid A."/>
            <person name="Henrissat B."/>
            <person name="Grigoriev I.V."/>
            <person name="Hibbett D.S."/>
            <person name="Martin F."/>
        </authorList>
    </citation>
    <scope>NUCLEOTIDE SEQUENCE [LARGE SCALE GENOMIC DNA]</scope>
    <source>
        <strain evidence="9">Zn</strain>
    </source>
</reference>
<evidence type="ECO:0000256" key="3">
    <source>
        <dbReference type="ARBA" id="ARBA00022793"/>
    </source>
</evidence>
<dbReference type="Proteomes" id="UP000054321">
    <property type="component" value="Unassembled WGS sequence"/>
</dbReference>
<dbReference type="InterPro" id="IPR002129">
    <property type="entry name" value="PyrdxlP-dep_de-COase"/>
</dbReference>
<dbReference type="InterPro" id="IPR015424">
    <property type="entry name" value="PyrdxlP-dep_Trfase"/>
</dbReference>
<name>A0A0C3GM67_OIDMZ</name>
<evidence type="ECO:0000256" key="7">
    <source>
        <dbReference type="RuleBase" id="RU000382"/>
    </source>
</evidence>
<proteinExistence type="inferred from homology"/>
<gene>
    <name evidence="8" type="ORF">OIDMADRAFT_62379</name>
</gene>
<protein>
    <submittedName>
        <fullName evidence="8">Uncharacterized protein</fullName>
    </submittedName>
</protein>
<dbReference type="OrthoDB" id="2161780at2759"/>
<dbReference type="Gene3D" id="3.90.1150.10">
    <property type="entry name" value="Aspartate Aminotransferase, domain 1"/>
    <property type="match status" value="1"/>
</dbReference>
<dbReference type="SUPFAM" id="SSF53383">
    <property type="entry name" value="PLP-dependent transferases"/>
    <property type="match status" value="1"/>
</dbReference>
<dbReference type="HOGENOM" id="CLU_011856_0_4_1"/>
<keyword evidence="4 6" id="KW-0663">Pyridoxal phosphate</keyword>
<keyword evidence="5 7" id="KW-0456">Lyase</keyword>
<dbReference type="Gene3D" id="3.90.1150.170">
    <property type="match status" value="1"/>
</dbReference>
<dbReference type="AlphaFoldDB" id="A0A0C3GM67"/>
<evidence type="ECO:0000256" key="6">
    <source>
        <dbReference type="PIRSR" id="PIRSR602129-50"/>
    </source>
</evidence>
<dbReference type="PANTHER" id="PTHR11999">
    <property type="entry name" value="GROUP II PYRIDOXAL-5-PHOSPHATE DECARBOXYLASE"/>
    <property type="match status" value="1"/>
</dbReference>
<comment type="similarity">
    <text evidence="2 7">Belongs to the group II decarboxylase family.</text>
</comment>
<dbReference type="GO" id="GO:0006520">
    <property type="term" value="P:amino acid metabolic process"/>
    <property type="evidence" value="ECO:0007669"/>
    <property type="project" value="InterPro"/>
</dbReference>
<accession>A0A0C3GM67</accession>
<dbReference type="PRINTS" id="PR00800">
    <property type="entry name" value="YHDCRBOXLASE"/>
</dbReference>
<keyword evidence="3" id="KW-0210">Decarboxylase</keyword>
<evidence type="ECO:0000256" key="5">
    <source>
        <dbReference type="ARBA" id="ARBA00023239"/>
    </source>
</evidence>
<dbReference type="InterPro" id="IPR010977">
    <property type="entry name" value="Aromatic_deC"/>
</dbReference>
<dbReference type="PANTHER" id="PTHR11999:SF70">
    <property type="entry name" value="MIP05841P"/>
    <property type="match status" value="1"/>
</dbReference>
<organism evidence="8 9">
    <name type="scientific">Oidiodendron maius (strain Zn)</name>
    <dbReference type="NCBI Taxonomy" id="913774"/>
    <lineage>
        <taxon>Eukaryota</taxon>
        <taxon>Fungi</taxon>
        <taxon>Dikarya</taxon>
        <taxon>Ascomycota</taxon>
        <taxon>Pezizomycotina</taxon>
        <taxon>Leotiomycetes</taxon>
        <taxon>Leotiomycetes incertae sedis</taxon>
        <taxon>Myxotrichaceae</taxon>
        <taxon>Oidiodendron</taxon>
    </lineage>
</organism>
<evidence type="ECO:0000313" key="9">
    <source>
        <dbReference type="Proteomes" id="UP000054321"/>
    </source>
</evidence>
<feature type="modified residue" description="N6-(pyridoxal phosphate)lysine" evidence="6">
    <location>
        <position position="287"/>
    </location>
</feature>
<dbReference type="PROSITE" id="PS00392">
    <property type="entry name" value="DDC_GAD_HDC_YDC"/>
    <property type="match status" value="1"/>
</dbReference>
<dbReference type="EMBL" id="KN832913">
    <property type="protein sequence ID" value="KIM92639.1"/>
    <property type="molecule type" value="Genomic_DNA"/>
</dbReference>
<keyword evidence="9" id="KW-1185">Reference proteome</keyword>
<sequence>MNNDISNALALIASIFQEERSQLSETPILSLATPSQVISLRQYALPEGPQSIESVIHEATSIFTHRVQMNHPRFFGFIPAPTHPLSWIGEILTSLFNTHAGSWFQSSGPSAIEASLISFLAAKTGLPTDSAGGVFVSGGSMANLTALMMARDQMLESQEERMRGVVYVSDQTHLSVAKGLRVLGFMDSQIRKVPTDSMYRLDVDFLREMVRADRAAALLPFIVVASCGTTNTGSVDPLSAIADFAQQEKMWMHVDGAYGASIVLSNSYGHLADGLGRADSISWDAHKWLFQTYACGIVLARNKKHLSDSFATDAEYVRDAVTADETPNFWNFGMELTRPARAMKLWFTMRVLGSKALGRLIDHGFSLAERAEVELQQMRDWEILSPATLAIVVFRYAPFGMNERELDELNITISRKLLKENIAGVLTTKLQGKTVLRICAVSPELSLEDMTEVIAKIDETARSLL</sequence>
<evidence type="ECO:0000256" key="1">
    <source>
        <dbReference type="ARBA" id="ARBA00001933"/>
    </source>
</evidence>
<dbReference type="STRING" id="913774.A0A0C3GM67"/>
<dbReference type="GO" id="GO:0030170">
    <property type="term" value="F:pyridoxal phosphate binding"/>
    <property type="evidence" value="ECO:0007669"/>
    <property type="project" value="InterPro"/>
</dbReference>
<evidence type="ECO:0000256" key="2">
    <source>
        <dbReference type="ARBA" id="ARBA00009533"/>
    </source>
</evidence>
<evidence type="ECO:0000256" key="4">
    <source>
        <dbReference type="ARBA" id="ARBA00022898"/>
    </source>
</evidence>
<dbReference type="GO" id="GO:0019752">
    <property type="term" value="P:carboxylic acid metabolic process"/>
    <property type="evidence" value="ECO:0007669"/>
    <property type="project" value="InterPro"/>
</dbReference>
<dbReference type="InParanoid" id="A0A0C3GM67"/>
<comment type="cofactor">
    <cofactor evidence="1 6 7">
        <name>pyridoxal 5'-phosphate</name>
        <dbReference type="ChEBI" id="CHEBI:597326"/>
    </cofactor>
</comment>
<reference evidence="8 9" key="1">
    <citation type="submission" date="2014-04" db="EMBL/GenBank/DDBJ databases">
        <authorList>
            <consortium name="DOE Joint Genome Institute"/>
            <person name="Kuo A."/>
            <person name="Martino E."/>
            <person name="Perotto S."/>
            <person name="Kohler A."/>
            <person name="Nagy L.G."/>
            <person name="Floudas D."/>
            <person name="Copeland A."/>
            <person name="Barry K.W."/>
            <person name="Cichocki N."/>
            <person name="Veneault-Fourrey C."/>
            <person name="LaButti K."/>
            <person name="Lindquist E.A."/>
            <person name="Lipzen A."/>
            <person name="Lundell T."/>
            <person name="Morin E."/>
            <person name="Murat C."/>
            <person name="Sun H."/>
            <person name="Tunlid A."/>
            <person name="Henrissat B."/>
            <person name="Grigoriev I.V."/>
            <person name="Hibbett D.S."/>
            <person name="Martin F."/>
            <person name="Nordberg H.P."/>
            <person name="Cantor M.N."/>
            <person name="Hua S.X."/>
        </authorList>
    </citation>
    <scope>NUCLEOTIDE SEQUENCE [LARGE SCALE GENOMIC DNA]</scope>
    <source>
        <strain evidence="8 9">Zn</strain>
    </source>
</reference>
<dbReference type="InterPro" id="IPR015422">
    <property type="entry name" value="PyrdxlP-dep_Trfase_small"/>
</dbReference>
<dbReference type="Gene3D" id="3.40.640.10">
    <property type="entry name" value="Type I PLP-dependent aspartate aminotransferase-like (Major domain)"/>
    <property type="match status" value="1"/>
</dbReference>
<dbReference type="GO" id="GO:0016831">
    <property type="term" value="F:carboxy-lyase activity"/>
    <property type="evidence" value="ECO:0007669"/>
    <property type="project" value="UniProtKB-KW"/>
</dbReference>